<name>A0A941BI76_9BURK</name>
<keyword evidence="3" id="KW-1185">Reference proteome</keyword>
<accession>A0A941BI76</accession>
<reference evidence="2" key="1">
    <citation type="submission" date="2021-04" db="EMBL/GenBank/DDBJ databases">
        <title>The genome sequence of Ideonella sp. 4Y11.</title>
        <authorList>
            <person name="Liu Y."/>
        </authorList>
    </citation>
    <scope>NUCLEOTIDE SEQUENCE</scope>
    <source>
        <strain evidence="2">4Y11</strain>
    </source>
</reference>
<dbReference type="GO" id="GO:0003700">
    <property type="term" value="F:DNA-binding transcription factor activity"/>
    <property type="evidence" value="ECO:0007669"/>
    <property type="project" value="InterPro"/>
</dbReference>
<feature type="domain" description="HTH marR-type" evidence="1">
    <location>
        <begin position="24"/>
        <end position="157"/>
    </location>
</feature>
<evidence type="ECO:0000313" key="3">
    <source>
        <dbReference type="Proteomes" id="UP000678374"/>
    </source>
</evidence>
<gene>
    <name evidence="2" type="ORF">KAK06_04975</name>
</gene>
<dbReference type="PANTHER" id="PTHR33164:SF43">
    <property type="entry name" value="HTH-TYPE TRANSCRIPTIONAL REPRESSOR YETL"/>
    <property type="match status" value="1"/>
</dbReference>
<dbReference type="InterPro" id="IPR036390">
    <property type="entry name" value="WH_DNA-bd_sf"/>
</dbReference>
<dbReference type="Proteomes" id="UP000678374">
    <property type="component" value="Unassembled WGS sequence"/>
</dbReference>
<dbReference type="InterPro" id="IPR039422">
    <property type="entry name" value="MarR/SlyA-like"/>
</dbReference>
<dbReference type="InterPro" id="IPR000835">
    <property type="entry name" value="HTH_MarR-typ"/>
</dbReference>
<dbReference type="RefSeq" id="WP_210800816.1">
    <property type="nucleotide sequence ID" value="NZ_JAGQDE010000003.1"/>
</dbReference>
<dbReference type="EMBL" id="JAGQDE010000003">
    <property type="protein sequence ID" value="MBQ0958302.1"/>
    <property type="molecule type" value="Genomic_DNA"/>
</dbReference>
<dbReference type="PRINTS" id="PR00598">
    <property type="entry name" value="HTHMARR"/>
</dbReference>
<dbReference type="GO" id="GO:0006950">
    <property type="term" value="P:response to stress"/>
    <property type="evidence" value="ECO:0007669"/>
    <property type="project" value="TreeGrafter"/>
</dbReference>
<evidence type="ECO:0000313" key="2">
    <source>
        <dbReference type="EMBL" id="MBQ0958302.1"/>
    </source>
</evidence>
<dbReference type="PROSITE" id="PS50995">
    <property type="entry name" value="HTH_MARR_2"/>
    <property type="match status" value="1"/>
</dbReference>
<dbReference type="AlphaFoldDB" id="A0A941BI76"/>
<dbReference type="Gene3D" id="1.10.10.10">
    <property type="entry name" value="Winged helix-like DNA-binding domain superfamily/Winged helix DNA-binding domain"/>
    <property type="match status" value="1"/>
</dbReference>
<evidence type="ECO:0000259" key="1">
    <source>
        <dbReference type="PROSITE" id="PS50995"/>
    </source>
</evidence>
<organism evidence="2 3">
    <name type="scientific">Ideonella aquatica</name>
    <dbReference type="NCBI Taxonomy" id="2824119"/>
    <lineage>
        <taxon>Bacteria</taxon>
        <taxon>Pseudomonadati</taxon>
        <taxon>Pseudomonadota</taxon>
        <taxon>Betaproteobacteria</taxon>
        <taxon>Burkholderiales</taxon>
        <taxon>Sphaerotilaceae</taxon>
        <taxon>Ideonella</taxon>
    </lineage>
</organism>
<dbReference type="InterPro" id="IPR036388">
    <property type="entry name" value="WH-like_DNA-bd_sf"/>
</dbReference>
<dbReference type="SUPFAM" id="SSF46785">
    <property type="entry name" value="Winged helix' DNA-binding domain"/>
    <property type="match status" value="1"/>
</dbReference>
<dbReference type="Pfam" id="PF01047">
    <property type="entry name" value="MarR"/>
    <property type="match status" value="1"/>
</dbReference>
<comment type="caution">
    <text evidence="2">The sequence shown here is derived from an EMBL/GenBank/DDBJ whole genome shotgun (WGS) entry which is preliminary data.</text>
</comment>
<dbReference type="SMART" id="SM00347">
    <property type="entry name" value="HTH_MARR"/>
    <property type="match status" value="1"/>
</dbReference>
<proteinExistence type="predicted"/>
<dbReference type="PANTHER" id="PTHR33164">
    <property type="entry name" value="TRANSCRIPTIONAL REGULATOR, MARR FAMILY"/>
    <property type="match status" value="1"/>
</dbReference>
<protein>
    <submittedName>
        <fullName evidence="2">MarR family transcriptional regulator</fullName>
    </submittedName>
</protein>
<sequence>MTRKTPLAAAERTPVGRLAEPGLHDIMGYQLAQASVVTNEIFRRCVAQPEGMGKVEFTILALVQANPDVSARQLAQALAVTPPNIAMWLDKLEQRGWVARTRSTRDARVQHVSLTAEGTDTVNRCVQALHVAEHDAMGTLSAAEQAMLVELLHKLARARGRPG</sequence>